<evidence type="ECO:0000256" key="1">
    <source>
        <dbReference type="SAM" id="MobiDB-lite"/>
    </source>
</evidence>
<dbReference type="PROSITE" id="PS50174">
    <property type="entry name" value="G_PATCH"/>
    <property type="match status" value="1"/>
</dbReference>
<dbReference type="GO" id="GO:0005730">
    <property type="term" value="C:nucleolus"/>
    <property type="evidence" value="ECO:0007669"/>
    <property type="project" value="TreeGrafter"/>
</dbReference>
<dbReference type="EMBL" id="PGGS01000362">
    <property type="protein sequence ID" value="PNH04765.1"/>
    <property type="molecule type" value="Genomic_DNA"/>
</dbReference>
<evidence type="ECO:0000259" key="2">
    <source>
        <dbReference type="PROSITE" id="PS50174"/>
    </source>
</evidence>
<dbReference type="SMART" id="SM00443">
    <property type="entry name" value="G_patch"/>
    <property type="match status" value="1"/>
</dbReference>
<organism evidence="3 4">
    <name type="scientific">Tetrabaena socialis</name>
    <dbReference type="NCBI Taxonomy" id="47790"/>
    <lineage>
        <taxon>Eukaryota</taxon>
        <taxon>Viridiplantae</taxon>
        <taxon>Chlorophyta</taxon>
        <taxon>core chlorophytes</taxon>
        <taxon>Chlorophyceae</taxon>
        <taxon>CS clade</taxon>
        <taxon>Chlamydomonadales</taxon>
        <taxon>Tetrabaenaceae</taxon>
        <taxon>Tetrabaena</taxon>
    </lineage>
</organism>
<feature type="region of interest" description="Disordered" evidence="1">
    <location>
        <begin position="84"/>
        <end position="132"/>
    </location>
</feature>
<feature type="compositionally biased region" description="Low complexity" evidence="1">
    <location>
        <begin position="117"/>
        <end position="128"/>
    </location>
</feature>
<reference evidence="3 4" key="1">
    <citation type="journal article" date="2017" name="Mol. Biol. Evol.">
        <title>The 4-celled Tetrabaena socialis nuclear genome reveals the essential components for genetic control of cell number at the origin of multicellularity in the volvocine lineage.</title>
        <authorList>
            <person name="Featherston J."/>
            <person name="Arakaki Y."/>
            <person name="Hanschen E.R."/>
            <person name="Ferris P.J."/>
            <person name="Michod R.E."/>
            <person name="Olson B.J.S.C."/>
            <person name="Nozaki H."/>
            <person name="Durand P.M."/>
        </authorList>
    </citation>
    <scope>NUCLEOTIDE SEQUENCE [LARGE SCALE GENOMIC DNA]</scope>
    <source>
        <strain evidence="3 4">NIES-571</strain>
    </source>
</reference>
<gene>
    <name evidence="3" type="ORF">TSOC_009062</name>
</gene>
<feature type="compositionally biased region" description="Gly residues" evidence="1">
    <location>
        <begin position="228"/>
        <end position="238"/>
    </location>
</feature>
<feature type="domain" description="G-patch" evidence="2">
    <location>
        <begin position="19"/>
        <end position="65"/>
    </location>
</feature>
<dbReference type="InterPro" id="IPR000467">
    <property type="entry name" value="G_patch_dom"/>
</dbReference>
<feature type="compositionally biased region" description="Basic residues" evidence="1">
    <location>
        <begin position="107"/>
        <end position="116"/>
    </location>
</feature>
<dbReference type="InterPro" id="IPR050656">
    <property type="entry name" value="PINX1"/>
</dbReference>
<keyword evidence="4" id="KW-1185">Reference proteome</keyword>
<evidence type="ECO:0000313" key="3">
    <source>
        <dbReference type="EMBL" id="PNH04765.1"/>
    </source>
</evidence>
<feature type="compositionally biased region" description="Basic and acidic residues" evidence="1">
    <location>
        <begin position="170"/>
        <end position="179"/>
    </location>
</feature>
<dbReference type="AlphaFoldDB" id="A0A2J7ZWY9"/>
<accession>A0A2J7ZWY9</accession>
<sequence length="279" mass="28474">MKLPPGYVAGTGLHKASGFGGLGQRLMEGMGWAKGQGLGKDKDGMKEALEVKKKEDTLGVGANTSGNWAQRHWEDAYDNAVQNINHAASSSSSSSSDSDSDSDGGARRGRGARAKRGGPASAAGRGSAVVTNRDGTVASASAAELKIAADLAKDPWGRWGGRGGKMARIRAQEQEEASRARAKLGLAPLPAAPATPMSDSSSSSDSDSDSEEGSRGGRGAADGPSTSGRGGRQVGGEGAAAKQGPEGRGKKRRKEDATQIRRSGSRLAIDGKFLVEAAE</sequence>
<dbReference type="Pfam" id="PF01585">
    <property type="entry name" value="G-patch"/>
    <property type="match status" value="1"/>
</dbReference>
<feature type="region of interest" description="Disordered" evidence="1">
    <location>
        <begin position="148"/>
        <end position="279"/>
    </location>
</feature>
<dbReference type="GO" id="GO:0003676">
    <property type="term" value="F:nucleic acid binding"/>
    <property type="evidence" value="ECO:0007669"/>
    <property type="project" value="InterPro"/>
</dbReference>
<dbReference type="PANTHER" id="PTHR23149:SF9">
    <property type="entry name" value="G PATCH DOMAIN-CONTAINING PROTEIN 4"/>
    <property type="match status" value="1"/>
</dbReference>
<protein>
    <submittedName>
        <fullName evidence="3">PIN2/TERF1-interacting telomerase inhibitor 1</fullName>
    </submittedName>
</protein>
<proteinExistence type="predicted"/>
<feature type="compositionally biased region" description="Low complexity" evidence="1">
    <location>
        <begin position="87"/>
        <end position="97"/>
    </location>
</feature>
<feature type="compositionally biased region" description="Low complexity" evidence="1">
    <location>
        <begin position="183"/>
        <end position="205"/>
    </location>
</feature>
<comment type="caution">
    <text evidence="3">The sequence shown here is derived from an EMBL/GenBank/DDBJ whole genome shotgun (WGS) entry which is preliminary data.</text>
</comment>
<dbReference type="PANTHER" id="PTHR23149">
    <property type="entry name" value="G PATCH DOMAIN CONTAINING PROTEIN"/>
    <property type="match status" value="1"/>
</dbReference>
<evidence type="ECO:0000313" key="4">
    <source>
        <dbReference type="Proteomes" id="UP000236333"/>
    </source>
</evidence>
<name>A0A2J7ZWY9_9CHLO</name>
<dbReference type="Proteomes" id="UP000236333">
    <property type="component" value="Unassembled WGS sequence"/>
</dbReference>
<dbReference type="OrthoDB" id="29523at2759"/>